<dbReference type="Gene3D" id="3.30.390.10">
    <property type="entry name" value="Enolase-like, N-terminal domain"/>
    <property type="match status" value="1"/>
</dbReference>
<dbReference type="GO" id="GO:0016854">
    <property type="term" value="F:racemase and epimerase activity"/>
    <property type="evidence" value="ECO:0007669"/>
    <property type="project" value="UniProtKB-ARBA"/>
</dbReference>
<dbReference type="SMART" id="SM00922">
    <property type="entry name" value="MR_MLE"/>
    <property type="match status" value="1"/>
</dbReference>
<dbReference type="SUPFAM" id="SSF51604">
    <property type="entry name" value="Enolase C-terminal domain-like"/>
    <property type="match status" value="1"/>
</dbReference>
<dbReference type="Pfam" id="PF13378">
    <property type="entry name" value="MR_MLE_C"/>
    <property type="match status" value="1"/>
</dbReference>
<dbReference type="PANTHER" id="PTHR48073:SF2">
    <property type="entry name" value="O-SUCCINYLBENZOATE SYNTHASE"/>
    <property type="match status" value="1"/>
</dbReference>
<dbReference type="AlphaFoldDB" id="A0AAU7MX75"/>
<dbReference type="InterPro" id="IPR013342">
    <property type="entry name" value="Mandelate_racemase_C"/>
</dbReference>
<reference evidence="3" key="1">
    <citation type="submission" date="2024-05" db="EMBL/GenBank/DDBJ databases">
        <title>Draft Genome Sequences of Flagellimonas sp. MMG031 and Marinobacter sp. MMG032 Isolated from the dinoflagellate Symbiodinium pilosum.</title>
        <authorList>
            <person name="Shikuma N.J."/>
            <person name="Farrell M.V."/>
        </authorList>
    </citation>
    <scope>NUCLEOTIDE SEQUENCE</scope>
    <source>
        <strain evidence="3">MMG031</strain>
    </source>
</reference>
<gene>
    <name evidence="3" type="ORF">ABNE31_10550</name>
</gene>
<dbReference type="SFLD" id="SFLDF00009">
    <property type="entry name" value="o-succinylbenzoate_synthase"/>
    <property type="match status" value="1"/>
</dbReference>
<dbReference type="RefSeq" id="WP_349351099.1">
    <property type="nucleotide sequence ID" value="NZ_CP157804.1"/>
</dbReference>
<dbReference type="PROSITE" id="PS00909">
    <property type="entry name" value="MR_MLE_2"/>
    <property type="match status" value="1"/>
</dbReference>
<dbReference type="Gene3D" id="3.20.20.120">
    <property type="entry name" value="Enolase-like C-terminal domain"/>
    <property type="match status" value="1"/>
</dbReference>
<evidence type="ECO:0000256" key="1">
    <source>
        <dbReference type="ARBA" id="ARBA00022723"/>
    </source>
</evidence>
<proteinExistence type="predicted"/>
<dbReference type="CDD" id="cd03320">
    <property type="entry name" value="OSBS"/>
    <property type="match status" value="1"/>
</dbReference>
<dbReference type="InterPro" id="IPR018110">
    <property type="entry name" value="Mandel_Rmase/mucon_lact_enz_CS"/>
</dbReference>
<keyword evidence="1" id="KW-0479">Metal-binding</keyword>
<dbReference type="SUPFAM" id="SSF54826">
    <property type="entry name" value="Enolase N-terminal domain-like"/>
    <property type="match status" value="1"/>
</dbReference>
<feature type="domain" description="Mandelate racemase/muconate lactonizing enzyme C-terminal" evidence="2">
    <location>
        <begin position="128"/>
        <end position="226"/>
    </location>
</feature>
<accession>A0AAU7MX75</accession>
<name>A0AAU7MX75_9FLAO</name>
<protein>
    <submittedName>
        <fullName evidence="3">O-succinylbenzoate synthase</fullName>
    </submittedName>
</protein>
<dbReference type="PANTHER" id="PTHR48073">
    <property type="entry name" value="O-SUCCINYLBENZOATE SYNTHASE-RELATED"/>
    <property type="match status" value="1"/>
</dbReference>
<dbReference type="InterPro" id="IPR036849">
    <property type="entry name" value="Enolase-like_C_sf"/>
</dbReference>
<dbReference type="EMBL" id="CP157804">
    <property type="protein sequence ID" value="XBQ22037.1"/>
    <property type="molecule type" value="Genomic_DNA"/>
</dbReference>
<dbReference type="GO" id="GO:0046872">
    <property type="term" value="F:metal ion binding"/>
    <property type="evidence" value="ECO:0007669"/>
    <property type="project" value="UniProtKB-KW"/>
</dbReference>
<sequence length="350" mass="39118">MKANYKKYTLNFKVPSGTSRGVMTQKETWFLILKNNGSFGIGECGILRGLSADDRPDYEEKLVWTCENIQLGKDKLLAELEAFPSIQFGLEQAFLSLASQNPFELFPSDFTKKEAPIPINGLIWMGDEGYMLNQLEQKLKDGFGCIKMKIGAIDFDKELAILKSIRDNFSPNEIELRVDANGAFSPNEAMGKLEQLASFQLHSIEQPIKAGQWDNMALLCEKTPLPIALDEELIGVFDVTEKQKMLQTIQPQYVILKPSLVGGIKGSREWIDLAGKQHIGWWITSALESNIGLNAIAQFTHTLKTTMPQGLGTGSLFTNNINSPLEVSGGQLFYRQDNAWDMDVIEQICI</sequence>
<dbReference type="GO" id="GO:0009063">
    <property type="term" value="P:amino acid catabolic process"/>
    <property type="evidence" value="ECO:0007669"/>
    <property type="project" value="InterPro"/>
</dbReference>
<evidence type="ECO:0000313" key="3">
    <source>
        <dbReference type="EMBL" id="XBQ22037.1"/>
    </source>
</evidence>
<organism evidence="3">
    <name type="scientific">Flagellimonas sp. MMG031</name>
    <dbReference type="NCBI Taxonomy" id="3158549"/>
    <lineage>
        <taxon>Bacteria</taxon>
        <taxon>Pseudomonadati</taxon>
        <taxon>Bacteroidota</taxon>
        <taxon>Flavobacteriia</taxon>
        <taxon>Flavobacteriales</taxon>
        <taxon>Flavobacteriaceae</taxon>
        <taxon>Flagellimonas</taxon>
    </lineage>
</organism>
<evidence type="ECO:0000259" key="2">
    <source>
        <dbReference type="SMART" id="SM00922"/>
    </source>
</evidence>
<dbReference type="SFLD" id="SFLDS00001">
    <property type="entry name" value="Enolase"/>
    <property type="match status" value="1"/>
</dbReference>
<dbReference type="InterPro" id="IPR029017">
    <property type="entry name" value="Enolase-like_N"/>
</dbReference>
<dbReference type="InterPro" id="IPR029065">
    <property type="entry name" value="Enolase_C-like"/>
</dbReference>
<dbReference type="SFLD" id="SFLDG00180">
    <property type="entry name" value="muconate_cycloisomerase"/>
    <property type="match status" value="1"/>
</dbReference>
<dbReference type="KEGG" id="fld:ABNE31_10550"/>